<feature type="compositionally biased region" description="Basic and acidic residues" evidence="6">
    <location>
        <begin position="9"/>
        <end position="19"/>
    </location>
</feature>
<dbReference type="PROSITE" id="PS50048">
    <property type="entry name" value="ZN2_CY6_FUNGAL_2"/>
    <property type="match status" value="1"/>
</dbReference>
<reference evidence="8 9" key="1">
    <citation type="journal article" date="2016" name="Genome Biol. Evol.">
        <title>Divergent and convergent evolution of fungal pathogenicity.</title>
        <authorList>
            <person name="Shang Y."/>
            <person name="Xiao G."/>
            <person name="Zheng P."/>
            <person name="Cen K."/>
            <person name="Zhan S."/>
            <person name="Wang C."/>
        </authorList>
    </citation>
    <scope>NUCLEOTIDE SEQUENCE [LARGE SCALE GENOMIC DNA]</scope>
    <source>
        <strain evidence="8 9">ARSEF 2679</strain>
    </source>
</reference>
<dbReference type="PROSITE" id="PS00463">
    <property type="entry name" value="ZN2_CY6_FUNGAL_1"/>
    <property type="match status" value="1"/>
</dbReference>
<organism evidence="8 9">
    <name type="scientific">Cordyceps fumosorosea (strain ARSEF 2679)</name>
    <name type="common">Isaria fumosorosea</name>
    <dbReference type="NCBI Taxonomy" id="1081104"/>
    <lineage>
        <taxon>Eukaryota</taxon>
        <taxon>Fungi</taxon>
        <taxon>Dikarya</taxon>
        <taxon>Ascomycota</taxon>
        <taxon>Pezizomycotina</taxon>
        <taxon>Sordariomycetes</taxon>
        <taxon>Hypocreomycetidae</taxon>
        <taxon>Hypocreales</taxon>
        <taxon>Cordycipitaceae</taxon>
        <taxon>Cordyceps</taxon>
    </lineage>
</organism>
<dbReference type="GO" id="GO:0000978">
    <property type="term" value="F:RNA polymerase II cis-regulatory region sequence-specific DNA binding"/>
    <property type="evidence" value="ECO:0007669"/>
    <property type="project" value="TreeGrafter"/>
</dbReference>
<dbReference type="GO" id="GO:0006351">
    <property type="term" value="P:DNA-templated transcription"/>
    <property type="evidence" value="ECO:0007669"/>
    <property type="project" value="InterPro"/>
</dbReference>
<dbReference type="InterPro" id="IPR007219">
    <property type="entry name" value="XnlR_reg_dom"/>
</dbReference>
<dbReference type="GO" id="GO:0005634">
    <property type="term" value="C:nucleus"/>
    <property type="evidence" value="ECO:0007669"/>
    <property type="project" value="TreeGrafter"/>
</dbReference>
<dbReference type="STRING" id="1081104.A0A167LEU3"/>
<dbReference type="GO" id="GO:0000981">
    <property type="term" value="F:DNA-binding transcription factor activity, RNA polymerase II-specific"/>
    <property type="evidence" value="ECO:0007669"/>
    <property type="project" value="InterPro"/>
</dbReference>
<dbReference type="GeneID" id="30025463"/>
<gene>
    <name evidence="8" type="ORF">ISF_09171</name>
</gene>
<dbReference type="GO" id="GO:0008270">
    <property type="term" value="F:zinc ion binding"/>
    <property type="evidence" value="ECO:0007669"/>
    <property type="project" value="InterPro"/>
</dbReference>
<dbReference type="SMART" id="SM00066">
    <property type="entry name" value="GAL4"/>
    <property type="match status" value="1"/>
</dbReference>
<dbReference type="SMART" id="SM00906">
    <property type="entry name" value="Fungal_trans"/>
    <property type="match status" value="1"/>
</dbReference>
<protein>
    <submittedName>
        <fullName evidence="8">Transcription factor</fullName>
    </submittedName>
</protein>
<dbReference type="InterPro" id="IPR036864">
    <property type="entry name" value="Zn2-C6_fun-type_DNA-bd_sf"/>
</dbReference>
<dbReference type="RefSeq" id="XP_018700088.1">
    <property type="nucleotide sequence ID" value="XM_018852774.1"/>
</dbReference>
<dbReference type="CDD" id="cd12148">
    <property type="entry name" value="fungal_TF_MHR"/>
    <property type="match status" value="1"/>
</dbReference>
<evidence type="ECO:0000256" key="4">
    <source>
        <dbReference type="ARBA" id="ARBA00023163"/>
    </source>
</evidence>
<keyword evidence="4" id="KW-0804">Transcription</keyword>
<evidence type="ECO:0000256" key="3">
    <source>
        <dbReference type="ARBA" id="ARBA00023125"/>
    </source>
</evidence>
<dbReference type="EMBL" id="AZHB01000042">
    <property type="protein sequence ID" value="OAA53003.1"/>
    <property type="molecule type" value="Genomic_DNA"/>
</dbReference>
<feature type="region of interest" description="Disordered" evidence="6">
    <location>
        <begin position="108"/>
        <end position="191"/>
    </location>
</feature>
<evidence type="ECO:0000256" key="6">
    <source>
        <dbReference type="SAM" id="MobiDB-lite"/>
    </source>
</evidence>
<keyword evidence="1" id="KW-0479">Metal-binding</keyword>
<sequence length="846" mass="93190">MLPPSPDPQTRENEPEGIGRKRRRIVQACEECRDRKRKCDGGRPVCGACSRRPGQSCVWNDDRNTKGWSKNYVEGLRARIRQLESAMSTSSADTVDQAAPSDANRILDHADQPTYPPESLPTAMPTLPLLGPQSASPPVPAMGGSPDMMRGRAVGEAASEPSLRGPPRGTDNSSNGTDDGEFNAMASDSSETGMDAMGVVRCANGTKGRARRSSGYFGPSSTFSLLDDAYSAINGRPRGKDSQDGGGVPMTRGKHRHGRGGGRGADPGIRSLNLSVPRRAEADELLESYWTWVHSLYPFLHRPSFDKRYRSIWAGKGDSEELDGGGGGVTSYYDDVGDGLFHCLLNLVFAMGAPFNAVIPFEDRDTVSRTFFRRAKVLIDLDTLACGSTAMVQALLLMCQYLQSTDEASSCWNTVGLAVRVAQGVGLHHEPQCCWNGHCESGHSQLEVEMRRRTWMGAMLFDRVLSMTYGRPLMIHPSLTRNRLFLPLAIDDQYLTGPGEPPGQQPAETVSLVECYVAAVRLQDVIGELVMSSNYIGMGKQDRRGMEGSGPGGRCRENTAYRLCVGDLDLQTILDIENLLVEWRESLPEHLCPQSFKDGRAAALGQDQHRVMLLERQANVLEARYLHARLALFRPALSLLCKSVPKPGENPLDTLTARDRMSWAMMTKAADLCVSAAGDLTNAITGNADLGFQRLQAPWYSVFYVHSCAMVLLLGYLCSPTYISCMDETSLMESYNRCLSFFEESRPHLVSAQRCSKVLQLIQQQVFRYRNGPQEGNSFGFLDLPFDMLRGGPAPVQPVPPLGDPRDGQPMFSQTFPLEDVQFDQLYAGRILNDTYEATWLPHLTF</sequence>
<keyword evidence="2" id="KW-0805">Transcription regulation</keyword>
<evidence type="ECO:0000256" key="2">
    <source>
        <dbReference type="ARBA" id="ARBA00023015"/>
    </source>
</evidence>
<accession>A0A167LEU3</accession>
<dbReference type="PANTHER" id="PTHR47424:SF3">
    <property type="entry name" value="REGULATORY PROTEIN GAL4"/>
    <property type="match status" value="1"/>
</dbReference>
<evidence type="ECO:0000256" key="5">
    <source>
        <dbReference type="ARBA" id="ARBA00023242"/>
    </source>
</evidence>
<dbReference type="Pfam" id="PF04082">
    <property type="entry name" value="Fungal_trans"/>
    <property type="match status" value="1"/>
</dbReference>
<keyword evidence="5" id="KW-0539">Nucleus</keyword>
<comment type="caution">
    <text evidence="8">The sequence shown here is derived from an EMBL/GenBank/DDBJ whole genome shotgun (WGS) entry which is preliminary data.</text>
</comment>
<dbReference type="Gene3D" id="4.10.240.10">
    <property type="entry name" value="Zn(2)-C6 fungal-type DNA-binding domain"/>
    <property type="match status" value="1"/>
</dbReference>
<feature type="region of interest" description="Disordered" evidence="6">
    <location>
        <begin position="236"/>
        <end position="270"/>
    </location>
</feature>
<dbReference type="Proteomes" id="UP000076744">
    <property type="component" value="Unassembled WGS sequence"/>
</dbReference>
<keyword evidence="9" id="KW-1185">Reference proteome</keyword>
<keyword evidence="3" id="KW-0238">DNA-binding</keyword>
<dbReference type="GO" id="GO:0000435">
    <property type="term" value="P:positive regulation of transcription from RNA polymerase II promoter by galactose"/>
    <property type="evidence" value="ECO:0007669"/>
    <property type="project" value="TreeGrafter"/>
</dbReference>
<dbReference type="InterPro" id="IPR001138">
    <property type="entry name" value="Zn2Cys6_DnaBD"/>
</dbReference>
<evidence type="ECO:0000256" key="1">
    <source>
        <dbReference type="ARBA" id="ARBA00022723"/>
    </source>
</evidence>
<dbReference type="InterPro" id="IPR051127">
    <property type="entry name" value="Fungal_SecMet_Regulators"/>
</dbReference>
<dbReference type="CDD" id="cd00067">
    <property type="entry name" value="GAL4"/>
    <property type="match status" value="1"/>
</dbReference>
<proteinExistence type="predicted"/>
<name>A0A167LEU3_CORFA</name>
<evidence type="ECO:0000259" key="7">
    <source>
        <dbReference type="PROSITE" id="PS50048"/>
    </source>
</evidence>
<dbReference type="OrthoDB" id="424974at2759"/>
<feature type="domain" description="Zn(2)-C6 fungal-type" evidence="7">
    <location>
        <begin position="28"/>
        <end position="59"/>
    </location>
</feature>
<dbReference type="PANTHER" id="PTHR47424">
    <property type="entry name" value="REGULATORY PROTEIN GAL4"/>
    <property type="match status" value="1"/>
</dbReference>
<dbReference type="AlphaFoldDB" id="A0A167LEU3"/>
<dbReference type="SUPFAM" id="SSF57701">
    <property type="entry name" value="Zn2/Cys6 DNA-binding domain"/>
    <property type="match status" value="1"/>
</dbReference>
<dbReference type="Pfam" id="PF00172">
    <property type="entry name" value="Zn_clus"/>
    <property type="match status" value="1"/>
</dbReference>
<evidence type="ECO:0000313" key="9">
    <source>
        <dbReference type="Proteomes" id="UP000076744"/>
    </source>
</evidence>
<evidence type="ECO:0000313" key="8">
    <source>
        <dbReference type="EMBL" id="OAA53003.1"/>
    </source>
</evidence>
<feature type="region of interest" description="Disordered" evidence="6">
    <location>
        <begin position="1"/>
        <end position="21"/>
    </location>
</feature>